<keyword evidence="12" id="KW-1185">Reference proteome</keyword>
<keyword evidence="9" id="KW-0472">Membrane</keyword>
<dbReference type="AlphaFoldDB" id="V8QUD7"/>
<evidence type="ECO:0000256" key="4">
    <source>
        <dbReference type="ARBA" id="ARBA00022679"/>
    </source>
</evidence>
<dbReference type="STRING" id="1424334.W822_10665"/>
<dbReference type="PANTHER" id="PTHR42755">
    <property type="entry name" value="3-DEOXY-MANNO-OCTULOSONATE CYTIDYLYLTRANSFERASE"/>
    <property type="match status" value="1"/>
</dbReference>
<dbReference type="EC" id="2.4.99.12" evidence="2 9"/>
<dbReference type="PANTHER" id="PTHR42755:SF1">
    <property type="entry name" value="3-DEOXY-D-MANNO-OCTULOSONIC ACID TRANSFERASE, MITOCHONDRIAL-RELATED"/>
    <property type="match status" value="1"/>
</dbReference>
<evidence type="ECO:0000256" key="3">
    <source>
        <dbReference type="ARBA" id="ARBA00019077"/>
    </source>
</evidence>
<feature type="active site" description="Proton acceptor" evidence="7">
    <location>
        <position position="78"/>
    </location>
</feature>
<keyword evidence="9" id="KW-1003">Cell membrane</keyword>
<comment type="catalytic activity">
    <reaction evidence="6 9">
        <text>lipid IVA (E. coli) + CMP-3-deoxy-beta-D-manno-octulosonate = alpha-Kdo-(2-&gt;6)-lipid IVA (E. coli) + CMP + H(+)</text>
        <dbReference type="Rhea" id="RHEA:28066"/>
        <dbReference type="ChEBI" id="CHEBI:15378"/>
        <dbReference type="ChEBI" id="CHEBI:58603"/>
        <dbReference type="ChEBI" id="CHEBI:60364"/>
        <dbReference type="ChEBI" id="CHEBI:60377"/>
        <dbReference type="ChEBI" id="CHEBI:85987"/>
        <dbReference type="EC" id="2.4.99.12"/>
    </reaction>
</comment>
<dbReference type="Proteomes" id="UP000018733">
    <property type="component" value="Unassembled WGS sequence"/>
</dbReference>
<evidence type="ECO:0000256" key="2">
    <source>
        <dbReference type="ARBA" id="ARBA00012621"/>
    </source>
</evidence>
<evidence type="ECO:0000256" key="9">
    <source>
        <dbReference type="RuleBase" id="RU365103"/>
    </source>
</evidence>
<accession>V8QUD7</accession>
<protein>
    <recommendedName>
        <fullName evidence="3 9">3-deoxy-D-manno-octulosonic acid transferase</fullName>
        <shortName evidence="9">Kdo transferase</shortName>
        <ecNumber evidence="2 9">2.4.99.12</ecNumber>
    </recommendedName>
    <alternativeName>
        <fullName evidence="5 9">Lipid IV(A) 3-deoxy-D-manno-octulosonic acid transferase</fullName>
    </alternativeName>
</protein>
<dbReference type="Gene3D" id="3.40.50.2000">
    <property type="entry name" value="Glycogen Phosphorylase B"/>
    <property type="match status" value="1"/>
</dbReference>
<comment type="subcellular location">
    <subcellularLocation>
        <location evidence="9">Cell membrane</location>
    </subcellularLocation>
</comment>
<evidence type="ECO:0000313" key="12">
    <source>
        <dbReference type="Proteomes" id="UP000018733"/>
    </source>
</evidence>
<evidence type="ECO:0000256" key="5">
    <source>
        <dbReference type="ARBA" id="ARBA00031445"/>
    </source>
</evidence>
<dbReference type="InterPro" id="IPR038107">
    <property type="entry name" value="Glycos_transf_N_sf"/>
</dbReference>
<evidence type="ECO:0000313" key="11">
    <source>
        <dbReference type="EMBL" id="ETF03252.1"/>
    </source>
</evidence>
<evidence type="ECO:0000256" key="6">
    <source>
        <dbReference type="ARBA" id="ARBA00049183"/>
    </source>
</evidence>
<dbReference type="GO" id="GO:0009244">
    <property type="term" value="P:lipopolysaccharide core region biosynthetic process"/>
    <property type="evidence" value="ECO:0007669"/>
    <property type="project" value="UniProtKB-UniRule"/>
</dbReference>
<dbReference type="eggNOG" id="COG1519">
    <property type="taxonomic scope" value="Bacteria"/>
</dbReference>
<name>V8QUD7_9BURK</name>
<comment type="caution">
    <text evidence="11">The sequence shown here is derived from an EMBL/GenBank/DDBJ whole genome shotgun (WGS) entry which is preliminary data.</text>
</comment>
<sequence>MNRFFYTATLKLASPILLWWLERRARKAGGVWDIRGSERYGQYSERVQTGPHDEEDGYAETVFGFARPVWVHAVSLGETRAAQPLIQALLDQGLPVLLTHFTETGRSNGAKLFSPAIKTGRLCQAWVPYDFPDAVDGFLNYWKPRCCILIEREIWPNMVAESKKQNIPVIVASARFSASSLRRGQLLGSVLRKALTSIDLILTQTHLDAARLSDIGVKRTRVVGNLKFDLRISPEQSHMGQVARRHIGRQVIAIASTREGEDELFIRAIADVRKKYPDARRDRPGDNDVTASSAEQAEARNAMPLFVMIPRHPQRFGEVAESLDDNGLSFCRRSDFPTDSQLRTVDVLLGDTVGEMFFYYGLSDVAIVAGSFAELGGQNHIEASALGLPVIVGPHTRNFQQSVEDALAEGAARRAQTPAEAVALSLRILDNPELRLGMSRAAKEWLSLHEGATDRIMSALQPYLK</sequence>
<organism evidence="11 12">
    <name type="scientific">Advenella kashmirensis W13003</name>
    <dbReference type="NCBI Taxonomy" id="1424334"/>
    <lineage>
        <taxon>Bacteria</taxon>
        <taxon>Pseudomonadati</taxon>
        <taxon>Pseudomonadota</taxon>
        <taxon>Betaproteobacteria</taxon>
        <taxon>Burkholderiales</taxon>
        <taxon>Alcaligenaceae</taxon>
    </lineage>
</organism>
<comment type="function">
    <text evidence="9">Involved in lipopolysaccharide (LPS) biosynthesis. Catalyzes the transfer of 3-deoxy-D-manno-octulosonate (Kdo) residue(s) from CMP-Kdo to lipid IV(A), the tetraacyldisaccharide-1,4'-bisphosphate precursor of lipid A.</text>
</comment>
<comment type="pathway">
    <text evidence="1 9">Bacterial outer membrane biogenesis; LPS core biosynthesis.</text>
</comment>
<evidence type="ECO:0000256" key="8">
    <source>
        <dbReference type="PIRSR" id="PIRSR639901-2"/>
    </source>
</evidence>
<evidence type="ECO:0000256" key="1">
    <source>
        <dbReference type="ARBA" id="ARBA00004713"/>
    </source>
</evidence>
<dbReference type="GO" id="GO:0043842">
    <property type="term" value="F:Kdo transferase activity"/>
    <property type="evidence" value="ECO:0007669"/>
    <property type="project" value="UniProtKB-EC"/>
</dbReference>
<keyword evidence="4 9" id="KW-0808">Transferase</keyword>
<evidence type="ECO:0000256" key="7">
    <source>
        <dbReference type="PIRSR" id="PIRSR639901-1"/>
    </source>
</evidence>
<dbReference type="EMBL" id="AYXT01000009">
    <property type="protein sequence ID" value="ETF03252.1"/>
    <property type="molecule type" value="Genomic_DNA"/>
</dbReference>
<dbReference type="InterPro" id="IPR039901">
    <property type="entry name" value="Kdotransferase"/>
</dbReference>
<feature type="site" description="Transition state stabilizer" evidence="8">
    <location>
        <position position="151"/>
    </location>
</feature>
<dbReference type="GO" id="GO:0005886">
    <property type="term" value="C:plasma membrane"/>
    <property type="evidence" value="ECO:0007669"/>
    <property type="project" value="UniProtKB-SubCell"/>
</dbReference>
<dbReference type="PATRIC" id="fig|1424334.3.peg.2146"/>
<keyword evidence="9" id="KW-0448">Lipopolysaccharide biosynthesis</keyword>
<dbReference type="HOGENOM" id="CLU_036146_2_0_4"/>
<dbReference type="GO" id="GO:0009245">
    <property type="term" value="P:lipid A biosynthetic process"/>
    <property type="evidence" value="ECO:0007669"/>
    <property type="project" value="TreeGrafter"/>
</dbReference>
<dbReference type="SUPFAM" id="SSF53756">
    <property type="entry name" value="UDP-Glycosyltransferase/glycogen phosphorylase"/>
    <property type="match status" value="2"/>
</dbReference>
<reference evidence="11 12" key="1">
    <citation type="journal article" date="2014" name="Genome Announc.">
        <title>Draft Genome Sequence of Advenella kashmirensis Strain W13003, a Polycyclic Aromatic Hydrocarbon-Degrading Bacterium.</title>
        <authorList>
            <person name="Wang X."/>
            <person name="Jin D."/>
            <person name="Zhou L."/>
            <person name="Wu L."/>
            <person name="An W."/>
            <person name="Zhao L."/>
        </authorList>
    </citation>
    <scope>NUCLEOTIDE SEQUENCE [LARGE SCALE GENOMIC DNA]</scope>
    <source>
        <strain evidence="11 12">W13003</strain>
    </source>
</reference>
<evidence type="ECO:0000259" key="10">
    <source>
        <dbReference type="Pfam" id="PF04413"/>
    </source>
</evidence>
<gene>
    <name evidence="11" type="ORF">W822_10665</name>
</gene>
<dbReference type="RefSeq" id="WP_024005101.1">
    <property type="nucleotide sequence ID" value="NZ_KI650979.1"/>
</dbReference>
<comment type="similarity">
    <text evidence="9">Belongs to the glycosyltransferase group 1 family.</text>
</comment>
<feature type="domain" description="3-deoxy-D-manno-octulosonic-acid transferase N-terminal" evidence="10">
    <location>
        <begin position="38"/>
        <end position="229"/>
    </location>
</feature>
<feature type="site" description="Transition state stabilizer" evidence="8">
    <location>
        <position position="227"/>
    </location>
</feature>
<dbReference type="InterPro" id="IPR007507">
    <property type="entry name" value="Glycos_transf_N"/>
</dbReference>
<dbReference type="Gene3D" id="3.40.50.11720">
    <property type="entry name" value="3-Deoxy-D-manno-octulosonic-acid transferase, N-terminal domain"/>
    <property type="match status" value="1"/>
</dbReference>
<dbReference type="Pfam" id="PF04413">
    <property type="entry name" value="Glycos_transf_N"/>
    <property type="match status" value="1"/>
</dbReference>
<proteinExistence type="inferred from homology"/>
<dbReference type="UniPathway" id="UPA00958"/>